<dbReference type="Proteomes" id="UP000594464">
    <property type="component" value="Chromosome"/>
</dbReference>
<name>A0A7T0C1L4_9BACT</name>
<dbReference type="PANTHER" id="PTHR43409">
    <property type="entry name" value="ANAEROBIC MAGNESIUM-PROTOPORPHYRIN IX MONOMETHYL ESTER CYCLASE-RELATED"/>
    <property type="match status" value="1"/>
</dbReference>
<evidence type="ECO:0000259" key="8">
    <source>
        <dbReference type="PROSITE" id="PS51332"/>
    </source>
</evidence>
<evidence type="ECO:0000256" key="3">
    <source>
        <dbReference type="ARBA" id="ARBA00022679"/>
    </source>
</evidence>
<sequence>MRILLLRPAAGGNVSMARSVPLGLLAIGSVLKREGHEVKILDLRVSDTPDDDLKRTMSELDPEVVGIGIMTIESKYGFIGAEKVKALKPDTTVIFGGPHCAHDPQYILNDPHVDYMVCGEGDVTIVELIKALEAKEDISSVAGIAYEKDGEYIKTVDRPVIRDLDWLVQEYDMLEIEKYFDFRCSMDFFPAYRHRHFLPIVTSRGCPFKCTYCHDIFSKTMHYRSPEVVIDEMEFLMKTYGVKEFHIVDDMFNLNMKRAKEVMQMIIDRGLKVHISFTNGLRADFFDDELIEVMVKAGVYRMALGVESGSQRIQDMIKKDLDIGIVEGVVKKLTRAKISVHGLFMLGFPSETREEMHETIDFACRSGFTTANFSLVIPNPGTELRETFISEKEKANQEFSQYSTDHVSNNASKVSAEELLEIKREAHRRFYFSTRRARQVWRTMEFKWLMRSALKTPFALLWRNAIAPTNSPTNG</sequence>
<proteinExistence type="predicted"/>
<dbReference type="Gene3D" id="3.40.50.280">
    <property type="entry name" value="Cobalamin-binding domain"/>
    <property type="match status" value="1"/>
</dbReference>
<keyword evidence="5" id="KW-0479">Metal-binding</keyword>
<dbReference type="GO" id="GO:0051539">
    <property type="term" value="F:4 iron, 4 sulfur cluster binding"/>
    <property type="evidence" value="ECO:0007669"/>
    <property type="project" value="UniProtKB-KW"/>
</dbReference>
<dbReference type="InterPro" id="IPR058240">
    <property type="entry name" value="rSAM_sf"/>
</dbReference>
<evidence type="ECO:0000313" key="11">
    <source>
        <dbReference type="Proteomes" id="UP000594464"/>
    </source>
</evidence>
<evidence type="ECO:0000256" key="5">
    <source>
        <dbReference type="ARBA" id="ARBA00022723"/>
    </source>
</evidence>
<dbReference type="GO" id="GO:0046872">
    <property type="term" value="F:metal ion binding"/>
    <property type="evidence" value="ECO:0007669"/>
    <property type="project" value="UniProtKB-KW"/>
</dbReference>
<evidence type="ECO:0000256" key="2">
    <source>
        <dbReference type="ARBA" id="ARBA00022603"/>
    </source>
</evidence>
<keyword evidence="7" id="KW-0411">Iron-sulfur</keyword>
<evidence type="ECO:0000313" key="10">
    <source>
        <dbReference type="EMBL" id="QPJ64874.1"/>
    </source>
</evidence>
<dbReference type="InterPro" id="IPR034466">
    <property type="entry name" value="Methyltransferase_Class_B"/>
</dbReference>
<dbReference type="PANTHER" id="PTHR43409:SF7">
    <property type="entry name" value="BLL1977 PROTEIN"/>
    <property type="match status" value="1"/>
</dbReference>
<dbReference type="CDD" id="cd02068">
    <property type="entry name" value="radical_SAM_B12_BD"/>
    <property type="match status" value="1"/>
</dbReference>
<evidence type="ECO:0000256" key="7">
    <source>
        <dbReference type="ARBA" id="ARBA00023014"/>
    </source>
</evidence>
<dbReference type="InterPro" id="IPR023404">
    <property type="entry name" value="rSAM_horseshoe"/>
</dbReference>
<dbReference type="Gene3D" id="3.80.30.20">
    <property type="entry name" value="tm_1862 like domain"/>
    <property type="match status" value="1"/>
</dbReference>
<dbReference type="InterPro" id="IPR006158">
    <property type="entry name" value="Cobalamin-bd"/>
</dbReference>
<dbReference type="PROSITE" id="PS51918">
    <property type="entry name" value="RADICAL_SAM"/>
    <property type="match status" value="1"/>
</dbReference>
<dbReference type="SFLD" id="SFLDG01082">
    <property type="entry name" value="B12-binding_domain_containing"/>
    <property type="match status" value="1"/>
</dbReference>
<evidence type="ECO:0000256" key="1">
    <source>
        <dbReference type="ARBA" id="ARBA00001966"/>
    </source>
</evidence>
<reference evidence="11" key="1">
    <citation type="submission" date="2020-02" db="EMBL/GenBank/DDBJ databases">
        <title>Genomic and physiological characterization of two novel Nitrospinaceae genera.</title>
        <authorList>
            <person name="Mueller A.J."/>
            <person name="Jung M.-Y."/>
            <person name="Strachan C.R."/>
            <person name="Herbold C.W."/>
            <person name="Kirkegaard R.H."/>
            <person name="Daims H."/>
        </authorList>
    </citation>
    <scope>NUCLEOTIDE SEQUENCE [LARGE SCALE GENOMIC DNA]</scope>
</reference>
<comment type="cofactor">
    <cofactor evidence="1">
        <name>[4Fe-4S] cluster</name>
        <dbReference type="ChEBI" id="CHEBI:49883"/>
    </cofactor>
</comment>
<dbReference type="InterPro" id="IPR051198">
    <property type="entry name" value="BchE-like"/>
</dbReference>
<dbReference type="CDD" id="cd01335">
    <property type="entry name" value="Radical_SAM"/>
    <property type="match status" value="1"/>
</dbReference>
<dbReference type="AlphaFoldDB" id="A0A7T0C1L4"/>
<evidence type="ECO:0000259" key="9">
    <source>
        <dbReference type="PROSITE" id="PS51918"/>
    </source>
</evidence>
<dbReference type="InterPro" id="IPR007197">
    <property type="entry name" value="rSAM"/>
</dbReference>
<feature type="domain" description="Radical SAM core" evidence="9">
    <location>
        <begin position="190"/>
        <end position="429"/>
    </location>
</feature>
<dbReference type="Pfam" id="PF04055">
    <property type="entry name" value="Radical_SAM"/>
    <property type="match status" value="1"/>
</dbReference>
<dbReference type="InterPro" id="IPR006638">
    <property type="entry name" value="Elp3/MiaA/NifB-like_rSAM"/>
</dbReference>
<organism evidence="10 11">
    <name type="scientific">Candidatus Nitrohelix vancouverensis</name>
    <dbReference type="NCBI Taxonomy" id="2705534"/>
    <lineage>
        <taxon>Bacteria</taxon>
        <taxon>Pseudomonadati</taxon>
        <taxon>Nitrospinota/Tectimicrobiota group</taxon>
        <taxon>Nitrospinota</taxon>
        <taxon>Nitrospinia</taxon>
        <taxon>Nitrospinales</taxon>
        <taxon>Nitrospinaceae</taxon>
        <taxon>Candidatus Nitrohelix</taxon>
    </lineage>
</organism>
<dbReference type="InterPro" id="IPR036724">
    <property type="entry name" value="Cobalamin-bd_sf"/>
</dbReference>
<keyword evidence="4" id="KW-0949">S-adenosyl-L-methionine</keyword>
<dbReference type="SUPFAM" id="SSF52242">
    <property type="entry name" value="Cobalamin (vitamin B12)-binding domain"/>
    <property type="match status" value="1"/>
</dbReference>
<feature type="domain" description="B12-binding" evidence="8">
    <location>
        <begin position="2"/>
        <end position="139"/>
    </location>
</feature>
<evidence type="ECO:0000256" key="6">
    <source>
        <dbReference type="ARBA" id="ARBA00023004"/>
    </source>
</evidence>
<dbReference type="SFLD" id="SFLDG01123">
    <property type="entry name" value="methyltransferase_(Class_B)"/>
    <property type="match status" value="1"/>
</dbReference>
<dbReference type="SMART" id="SM00729">
    <property type="entry name" value="Elp3"/>
    <property type="match status" value="1"/>
</dbReference>
<keyword evidence="2" id="KW-0489">Methyltransferase</keyword>
<evidence type="ECO:0000256" key="4">
    <source>
        <dbReference type="ARBA" id="ARBA00022691"/>
    </source>
</evidence>
<accession>A0A7T0C1L4</accession>
<gene>
    <name evidence="10" type="ORF">G3M78_05530</name>
</gene>
<dbReference type="PROSITE" id="PS51332">
    <property type="entry name" value="B12_BINDING"/>
    <property type="match status" value="1"/>
</dbReference>
<dbReference type="KEGG" id="nva:G3M78_05530"/>
<keyword evidence="3" id="KW-0808">Transferase</keyword>
<dbReference type="SUPFAM" id="SSF102114">
    <property type="entry name" value="Radical SAM enzymes"/>
    <property type="match status" value="1"/>
</dbReference>
<dbReference type="GO" id="GO:0031419">
    <property type="term" value="F:cobalamin binding"/>
    <property type="evidence" value="ECO:0007669"/>
    <property type="project" value="InterPro"/>
</dbReference>
<dbReference type="Pfam" id="PF02310">
    <property type="entry name" value="B12-binding"/>
    <property type="match status" value="1"/>
</dbReference>
<keyword evidence="6" id="KW-0408">Iron</keyword>
<dbReference type="GO" id="GO:0003824">
    <property type="term" value="F:catalytic activity"/>
    <property type="evidence" value="ECO:0007669"/>
    <property type="project" value="InterPro"/>
</dbReference>
<protein>
    <submittedName>
        <fullName evidence="10">Radical SAM protein</fullName>
    </submittedName>
</protein>
<dbReference type="SFLD" id="SFLDS00029">
    <property type="entry name" value="Radical_SAM"/>
    <property type="match status" value="1"/>
</dbReference>
<dbReference type="EMBL" id="CP048620">
    <property type="protein sequence ID" value="QPJ64874.1"/>
    <property type="molecule type" value="Genomic_DNA"/>
</dbReference>